<comment type="caution">
    <text evidence="4">The sequence shown here is derived from an EMBL/GenBank/DDBJ whole genome shotgun (WGS) entry which is preliminary data.</text>
</comment>
<feature type="transmembrane region" description="Helical" evidence="1">
    <location>
        <begin position="458"/>
        <end position="486"/>
    </location>
</feature>
<evidence type="ECO:0000256" key="2">
    <source>
        <dbReference type="SAM" id="SignalP"/>
    </source>
</evidence>
<evidence type="ECO:0000313" key="4">
    <source>
        <dbReference type="EMBL" id="KAK7110900.1"/>
    </source>
</evidence>
<dbReference type="InterPro" id="IPR001507">
    <property type="entry name" value="ZP_dom"/>
</dbReference>
<dbReference type="Pfam" id="PF25272">
    <property type="entry name" value="VERL_C"/>
    <property type="match status" value="1"/>
</dbReference>
<evidence type="ECO:0000313" key="5">
    <source>
        <dbReference type="Proteomes" id="UP001374579"/>
    </source>
</evidence>
<keyword evidence="1" id="KW-1133">Transmembrane helix</keyword>
<keyword evidence="2" id="KW-0732">Signal</keyword>
<dbReference type="EMBL" id="JBAMIC010000003">
    <property type="protein sequence ID" value="KAK7110900.1"/>
    <property type="molecule type" value="Genomic_DNA"/>
</dbReference>
<feature type="chain" id="PRO_5042932750" description="ZP domain-containing protein" evidence="2">
    <location>
        <begin position="22"/>
        <end position="522"/>
    </location>
</feature>
<dbReference type="AlphaFoldDB" id="A0AAN9GLB0"/>
<reference evidence="4 5" key="1">
    <citation type="submission" date="2024-02" db="EMBL/GenBank/DDBJ databases">
        <title>Chromosome-scale genome assembly of the rough periwinkle Littorina saxatilis.</title>
        <authorList>
            <person name="De Jode A."/>
            <person name="Faria R."/>
            <person name="Formenti G."/>
            <person name="Sims Y."/>
            <person name="Smith T.P."/>
            <person name="Tracey A."/>
            <person name="Wood J.M.D."/>
            <person name="Zagrodzka Z.B."/>
            <person name="Johannesson K."/>
            <person name="Butlin R.K."/>
            <person name="Leder E.H."/>
        </authorList>
    </citation>
    <scope>NUCLEOTIDE SEQUENCE [LARGE SCALE GENOMIC DNA]</scope>
    <source>
        <strain evidence="4">Snail1</strain>
        <tissue evidence="4">Muscle</tissue>
    </source>
</reference>
<evidence type="ECO:0000259" key="3">
    <source>
        <dbReference type="PROSITE" id="PS51034"/>
    </source>
</evidence>
<feature type="domain" description="ZP" evidence="3">
    <location>
        <begin position="148"/>
        <end position="408"/>
    </location>
</feature>
<accession>A0AAN9GLB0</accession>
<protein>
    <recommendedName>
        <fullName evidence="3">ZP domain-containing protein</fullName>
    </recommendedName>
</protein>
<keyword evidence="1" id="KW-0812">Transmembrane</keyword>
<dbReference type="InterPro" id="IPR042235">
    <property type="entry name" value="ZP-C_dom"/>
</dbReference>
<organism evidence="4 5">
    <name type="scientific">Littorina saxatilis</name>
    <dbReference type="NCBI Taxonomy" id="31220"/>
    <lineage>
        <taxon>Eukaryota</taxon>
        <taxon>Metazoa</taxon>
        <taxon>Spiralia</taxon>
        <taxon>Lophotrochozoa</taxon>
        <taxon>Mollusca</taxon>
        <taxon>Gastropoda</taxon>
        <taxon>Caenogastropoda</taxon>
        <taxon>Littorinimorpha</taxon>
        <taxon>Littorinoidea</taxon>
        <taxon>Littorinidae</taxon>
        <taxon>Littorina</taxon>
    </lineage>
</organism>
<dbReference type="PROSITE" id="PS51034">
    <property type="entry name" value="ZP_2"/>
    <property type="match status" value="1"/>
</dbReference>
<feature type="signal peptide" evidence="2">
    <location>
        <begin position="1"/>
        <end position="21"/>
    </location>
</feature>
<dbReference type="PANTHER" id="PTHR46560:SF5">
    <property type="entry name" value="CYPHER, ISOFORM B"/>
    <property type="match status" value="1"/>
</dbReference>
<dbReference type="Proteomes" id="UP001374579">
    <property type="component" value="Unassembled WGS sequence"/>
</dbReference>
<dbReference type="Gene3D" id="2.60.40.4100">
    <property type="entry name" value="Zona pellucida, ZP-C domain"/>
    <property type="match status" value="1"/>
</dbReference>
<proteinExistence type="predicted"/>
<sequence>MTDKTLTLLILFSTLTKISDAQAVTYSQCDKDNLSLTFFYSNPAKDPYDLFAISRRSTCGKRAGSITGNGTYAEPYVIAVDLSGGLTSQSPECGVVQIGQGRYRLTVRAIFSCEDVTPDDTDYTAECDLPLPDPPSNTAVTSRLASYTCQAPSTIVFTYSQSSLVPPFDIYAADKEVTCSLSASQGTGTGADADPYVLQIDVSDTTNDCGVTKTGTDTYSVVMYVQQLADLITSADVSYALTCNFTSLASQVISSATLPAQSNIPVGEADQNQPSASLYVVSSSQTTSSASDAVLSSFAVGDSVRLAARLLAGPATGLRVRQCTASPGPDLTPQISVLNDKGCSTANSLVPPFIGQSPSGEEALTDSFEAFKFTGHATVYFQCVADFCYGVNDQTCQGSHCLTTRRKREANNVSNDTFLSDVITAYVTVHSDVASNITRSIEKGREQEVNSHRWTRNYIAVVASLAAFGAALVLVCICLCVAIIALQRRVRRCRETHAVPPRVKCSAVHGQRSFQGERQIRY</sequence>
<dbReference type="InterPro" id="IPR057371">
    <property type="entry name" value="VERL_C"/>
</dbReference>
<dbReference type="PANTHER" id="PTHR46560">
    <property type="entry name" value="CYPHER, ISOFORM B"/>
    <property type="match status" value="1"/>
</dbReference>
<keyword evidence="1" id="KW-0472">Membrane</keyword>
<evidence type="ECO:0000256" key="1">
    <source>
        <dbReference type="SAM" id="Phobius"/>
    </source>
</evidence>
<keyword evidence="5" id="KW-1185">Reference proteome</keyword>
<gene>
    <name evidence="4" type="ORF">V1264_014699</name>
</gene>
<dbReference type="SMART" id="SM00241">
    <property type="entry name" value="ZP"/>
    <property type="match status" value="1"/>
</dbReference>
<name>A0AAN9GLB0_9CAEN</name>